<keyword evidence="14" id="KW-1185">Reference proteome</keyword>
<reference evidence="13" key="1">
    <citation type="submission" date="2022-06" db="EMBL/GenBank/DDBJ databases">
        <authorList>
            <person name="Andreotti S."/>
            <person name="Wyler E."/>
        </authorList>
    </citation>
    <scope>NUCLEOTIDE SEQUENCE</scope>
</reference>
<dbReference type="GO" id="GO:0150077">
    <property type="term" value="P:regulation of neuroinflammatory response"/>
    <property type="evidence" value="ECO:0007669"/>
    <property type="project" value="InterPro"/>
</dbReference>
<comment type="caution">
    <text evidence="13">The sequence shown here is derived from an EMBL/GenBank/DDBJ whole genome shotgun (WGS) entry which is preliminary data.</text>
</comment>
<protein>
    <submittedName>
        <fullName evidence="13">Cd200r1 protein</fullName>
    </submittedName>
</protein>
<sequence length="334" mass="37087">MRCFWRTSDLVVLLIWGVLVAESSCMNGNQTSLNSSLLKTEVSTPVSVQMGTKAQLCCPPISLTKTVLITWKITLRGQPPCTISYKVATKEISEANCTDRRITWASTPGQSPHLQINTVALSHDGQYLCEVASHEGHYQERHDLHVVVPPEVTLFPGKNRTVVCEAIAGRPAAQIFWAPDGYHVTENESHSNGTVTVRSTYHREPNNESAVLCFVSHVTGNKTLQITLNRGSGKALLRLYISYIIPPILTSILIIVGCIWLLKFSGFRKCKRTRPDASPVVEEDEMQPYASYTEKRNPLYDTVTKAEACPASQGEVNGMDWLALSATEIYHQEK</sequence>
<keyword evidence="7" id="KW-1015">Disulfide bond</keyword>
<evidence type="ECO:0000256" key="10">
    <source>
        <dbReference type="SAM" id="Phobius"/>
    </source>
</evidence>
<dbReference type="PANTHER" id="PTHR21462">
    <property type="entry name" value="CELL SURFACE GLYCOPROTEIN OX2 RECEPTOR PRECURSOR"/>
    <property type="match status" value="1"/>
</dbReference>
<dbReference type="SMART" id="SM00409">
    <property type="entry name" value="IG"/>
    <property type="match status" value="1"/>
</dbReference>
<evidence type="ECO:0000256" key="6">
    <source>
        <dbReference type="ARBA" id="ARBA00023136"/>
    </source>
</evidence>
<dbReference type="PROSITE" id="PS50835">
    <property type="entry name" value="IG_LIKE"/>
    <property type="match status" value="1"/>
</dbReference>
<dbReference type="PANTHER" id="PTHR21462:SF2">
    <property type="entry name" value="CELL SURFACE GLYCOPROTEIN CD200 RECEPTOR 2"/>
    <property type="match status" value="1"/>
</dbReference>
<gene>
    <name evidence="13" type="primary">Cd200r1</name>
    <name evidence="13" type="ORF">PHOROB_LOCUS9334</name>
</gene>
<comment type="subcellular location">
    <subcellularLocation>
        <location evidence="1">Membrane</location>
        <topology evidence="1">Single-pass type I membrane protein</topology>
    </subcellularLocation>
</comment>
<evidence type="ECO:0000256" key="7">
    <source>
        <dbReference type="ARBA" id="ARBA00023157"/>
    </source>
</evidence>
<dbReference type="InterPro" id="IPR013783">
    <property type="entry name" value="Ig-like_fold"/>
</dbReference>
<evidence type="ECO:0000256" key="8">
    <source>
        <dbReference type="ARBA" id="ARBA00023170"/>
    </source>
</evidence>
<evidence type="ECO:0000259" key="12">
    <source>
        <dbReference type="PROSITE" id="PS50835"/>
    </source>
</evidence>
<dbReference type="GO" id="GO:0009897">
    <property type="term" value="C:external side of plasma membrane"/>
    <property type="evidence" value="ECO:0007669"/>
    <property type="project" value="TreeGrafter"/>
</dbReference>
<keyword evidence="5 10" id="KW-1133">Transmembrane helix</keyword>
<dbReference type="Pfam" id="PF08205">
    <property type="entry name" value="C2-set_2"/>
    <property type="match status" value="1"/>
</dbReference>
<evidence type="ECO:0000256" key="9">
    <source>
        <dbReference type="ARBA" id="ARBA00023180"/>
    </source>
</evidence>
<dbReference type="Proteomes" id="UP001152836">
    <property type="component" value="Unassembled WGS sequence"/>
</dbReference>
<dbReference type="InterPro" id="IPR013162">
    <property type="entry name" value="CD80_C2-set"/>
</dbReference>
<dbReference type="InterPro" id="IPR003599">
    <property type="entry name" value="Ig_sub"/>
</dbReference>
<evidence type="ECO:0000313" key="14">
    <source>
        <dbReference type="Proteomes" id="UP001152836"/>
    </source>
</evidence>
<keyword evidence="8" id="KW-0675">Receptor</keyword>
<dbReference type="Gene3D" id="2.60.40.10">
    <property type="entry name" value="Immunoglobulins"/>
    <property type="match status" value="2"/>
</dbReference>
<dbReference type="SUPFAM" id="SSF48726">
    <property type="entry name" value="Immunoglobulin"/>
    <property type="match status" value="2"/>
</dbReference>
<feature type="chain" id="PRO_5043762536" evidence="11">
    <location>
        <begin position="26"/>
        <end position="334"/>
    </location>
</feature>
<keyword evidence="4 11" id="KW-0732">Signal</keyword>
<evidence type="ECO:0000256" key="1">
    <source>
        <dbReference type="ARBA" id="ARBA00004479"/>
    </source>
</evidence>
<dbReference type="Pfam" id="PF07686">
    <property type="entry name" value="V-set"/>
    <property type="match status" value="1"/>
</dbReference>
<dbReference type="InterPro" id="IPR040012">
    <property type="entry name" value="CD200R"/>
</dbReference>
<name>A0AAU9ZJH8_PHORO</name>
<dbReference type="EMBL" id="CALSGD010001453">
    <property type="protein sequence ID" value="CAH6792367.1"/>
    <property type="molecule type" value="Genomic_DNA"/>
</dbReference>
<feature type="transmembrane region" description="Helical" evidence="10">
    <location>
        <begin position="240"/>
        <end position="262"/>
    </location>
</feature>
<evidence type="ECO:0000256" key="5">
    <source>
        <dbReference type="ARBA" id="ARBA00022989"/>
    </source>
</evidence>
<dbReference type="InterPro" id="IPR013106">
    <property type="entry name" value="Ig_V-set"/>
</dbReference>
<keyword evidence="9" id="KW-0325">Glycoprotein</keyword>
<evidence type="ECO:0000256" key="3">
    <source>
        <dbReference type="ARBA" id="ARBA00022692"/>
    </source>
</evidence>
<feature type="signal peptide" evidence="11">
    <location>
        <begin position="1"/>
        <end position="25"/>
    </location>
</feature>
<dbReference type="GO" id="GO:0038023">
    <property type="term" value="F:signaling receptor activity"/>
    <property type="evidence" value="ECO:0007669"/>
    <property type="project" value="InterPro"/>
</dbReference>
<evidence type="ECO:0000256" key="4">
    <source>
        <dbReference type="ARBA" id="ARBA00022729"/>
    </source>
</evidence>
<organism evidence="13 14">
    <name type="scientific">Phodopus roborovskii</name>
    <name type="common">Roborovski's desert hamster</name>
    <name type="synonym">Cricetulus roborovskii</name>
    <dbReference type="NCBI Taxonomy" id="109678"/>
    <lineage>
        <taxon>Eukaryota</taxon>
        <taxon>Metazoa</taxon>
        <taxon>Chordata</taxon>
        <taxon>Craniata</taxon>
        <taxon>Vertebrata</taxon>
        <taxon>Euteleostomi</taxon>
        <taxon>Mammalia</taxon>
        <taxon>Eutheria</taxon>
        <taxon>Euarchontoglires</taxon>
        <taxon>Glires</taxon>
        <taxon>Rodentia</taxon>
        <taxon>Myomorpha</taxon>
        <taxon>Muroidea</taxon>
        <taxon>Cricetidae</taxon>
        <taxon>Cricetinae</taxon>
        <taxon>Phodopus</taxon>
    </lineage>
</organism>
<evidence type="ECO:0000313" key="13">
    <source>
        <dbReference type="EMBL" id="CAH6792367.1"/>
    </source>
</evidence>
<dbReference type="InterPro" id="IPR007110">
    <property type="entry name" value="Ig-like_dom"/>
</dbReference>
<accession>A0AAU9ZJH8</accession>
<feature type="domain" description="Ig-like" evidence="12">
    <location>
        <begin position="112"/>
        <end position="229"/>
    </location>
</feature>
<dbReference type="FunFam" id="2.60.40.10:FF:000584">
    <property type="entry name" value="Cell surface glycoprotein CD200 receptor 1"/>
    <property type="match status" value="1"/>
</dbReference>
<evidence type="ECO:0000256" key="11">
    <source>
        <dbReference type="SAM" id="SignalP"/>
    </source>
</evidence>
<comment type="similarity">
    <text evidence="2">Belongs to the CD200R family.</text>
</comment>
<keyword evidence="6 10" id="KW-0472">Membrane</keyword>
<dbReference type="AlphaFoldDB" id="A0AAU9ZJH8"/>
<dbReference type="InterPro" id="IPR036179">
    <property type="entry name" value="Ig-like_dom_sf"/>
</dbReference>
<evidence type="ECO:0000256" key="2">
    <source>
        <dbReference type="ARBA" id="ARBA00008215"/>
    </source>
</evidence>
<proteinExistence type="inferred from homology"/>
<keyword evidence="3 10" id="KW-0812">Transmembrane</keyword>